<feature type="region of interest" description="Disordered" evidence="2">
    <location>
        <begin position="551"/>
        <end position="573"/>
    </location>
</feature>
<dbReference type="Pfam" id="PF00271">
    <property type="entry name" value="Helicase_C"/>
    <property type="match status" value="1"/>
</dbReference>
<feature type="compositionally biased region" description="Acidic residues" evidence="2">
    <location>
        <begin position="886"/>
        <end position="904"/>
    </location>
</feature>
<feature type="domain" description="Helicase ATP-binding" evidence="3">
    <location>
        <begin position="246"/>
        <end position="488"/>
    </location>
</feature>
<evidence type="ECO:0000256" key="2">
    <source>
        <dbReference type="SAM" id="MobiDB-lite"/>
    </source>
</evidence>
<feature type="compositionally biased region" description="Basic and acidic residues" evidence="2">
    <location>
        <begin position="849"/>
        <end position="869"/>
    </location>
</feature>
<feature type="compositionally biased region" description="Basic and acidic residues" evidence="2">
    <location>
        <begin position="555"/>
        <end position="573"/>
    </location>
</feature>
<dbReference type="InterPro" id="IPR027417">
    <property type="entry name" value="P-loop_NTPase"/>
</dbReference>
<dbReference type="InterPro" id="IPR014001">
    <property type="entry name" value="Helicase_ATP-bd"/>
</dbReference>
<dbReference type="PROSITE" id="PS00690">
    <property type="entry name" value="DEAH_ATP_HELICASE"/>
    <property type="match status" value="1"/>
</dbReference>
<dbReference type="SMART" id="SM00487">
    <property type="entry name" value="DEXDc"/>
    <property type="match status" value="1"/>
</dbReference>
<dbReference type="PROSITE" id="PS51192">
    <property type="entry name" value="HELICASE_ATP_BIND_1"/>
    <property type="match status" value="1"/>
</dbReference>
<dbReference type="EMBL" id="MN740122">
    <property type="protein sequence ID" value="QHT88753.1"/>
    <property type="molecule type" value="Genomic_DNA"/>
</dbReference>
<keyword evidence="1" id="KW-0378">Hydrolase</keyword>
<dbReference type="PANTHER" id="PTHR45629">
    <property type="entry name" value="SNF2/RAD54 FAMILY MEMBER"/>
    <property type="match status" value="1"/>
</dbReference>
<dbReference type="SUPFAM" id="SSF52540">
    <property type="entry name" value="P-loop containing nucleoside triphosphate hydrolases"/>
    <property type="match status" value="2"/>
</dbReference>
<reference evidence="4" key="1">
    <citation type="journal article" date="2020" name="Nature">
        <title>Giant virus diversity and host interactions through global metagenomics.</title>
        <authorList>
            <person name="Schulz F."/>
            <person name="Roux S."/>
            <person name="Paez-Espino D."/>
            <person name="Jungbluth S."/>
            <person name="Walsh D.A."/>
            <person name="Denef V.J."/>
            <person name="McMahon K.D."/>
            <person name="Konstantinidis K.T."/>
            <person name="Eloe-Fadrosh E.A."/>
            <person name="Kyrpides N.C."/>
            <person name="Woyke T."/>
        </authorList>
    </citation>
    <scope>NUCLEOTIDE SEQUENCE</scope>
    <source>
        <strain evidence="4">GVMAG-M-3300023184-51</strain>
    </source>
</reference>
<dbReference type="InterPro" id="IPR050496">
    <property type="entry name" value="SNF2_RAD54_helicase_repair"/>
</dbReference>
<evidence type="ECO:0000256" key="1">
    <source>
        <dbReference type="ARBA" id="ARBA00022801"/>
    </source>
</evidence>
<protein>
    <recommendedName>
        <fullName evidence="3">Helicase ATP-binding domain-containing protein</fullName>
    </recommendedName>
</protein>
<sequence length="1316" mass="150483">MNLAILKESLLKKPILAEKTDVKVVIVANAQTQKINPEKKTVLTMELDNGQQAKDALAMLKQRKISLVSEKFPEQKEASFMEPKAPVVSTAKPVIKKLTGKKLGIAEEKDEEVLPEADVVPRLGEEGLELDLEQGLDQGLEQAPKKTRTVAKRVPTNVIPLGPEAMITIGDTSLPNRLPPLPEYNLIAPSYYMNNREKFVGFINDLFGQYKDDMLDESNNISCEDIGKDTGEIGLLTHQKIVRDYINLNTPYRGLLLFHGLGSGKTCSSIAIAEGIKSGGKQVIIMTPASLQRNYLEEIKKCGDLIYRKNQYWEWISVEENPEYTNALASVLGFKTTDFITRRRGAWLTNVTKPNNYSELSTTDKKSLNDQLDEMIRQKYRFINYNGLRRNSFKELTNDFENNIFDNSIVIIDEAHNLISRIVNKLNNKSKKSEKERNESTLAAEPLAIQIYEYLMRANNCRVVLLTGTPIINYPNEIAVLFNILRGYIKTWQFPLTIDTGIKVTKETLQKMFSNDKIIDYIDYSASSKMMTITRNPFGFTSKIKESSGYQGVTNEKKDKSEKEKGKTRKPERAYQSDAAFLEDVDERLGEYKIHINKNGLQFKVNKALPDSFEEFMNIFIDKNTGNIINIEKFKRRIIGLTSYFRSAQEELLPAYDKDFNRHVIEIPMSDYQFKQYEMYRFDERKSENKPKTKGDNGAIDKNGTFKEPSSTYRIFSRMACNFVMPTPPGRPIPKLFKKKFVLVTNYDTEGNVKDAAQIEMKGSKIVGNKIIEPVVEKVAIVPPAINQKELEKNEKLLAKQQLESEKEQKKKQIELEKEQKALAKQQQVLEKEAARALKEREKEELRTLKEKEKEEKALAKQKEKEEKKRKGGAKPGEGPGGGPDTDSDSDSESESESDKEDEAVALQGYKDVDANLRERDELEGDEMLEAMGDADYKEAITLAYDYLRKYKSQYLVPGKLEIYSPKFLAMLNNIQSLDYMGLHLVYSQFRSMEGIGIFSLVLEANGFAQFKIKKTGIDSWELNMSEEEMGKPTFALYTGTEEAEEREIIRNIYNGMWDNVPNNIAAQLRRKSSDNNLGEIIKVLMITAAGSEGINLRNTRYVHIMEPYWHPVRVEQVIGRARRICSHKDLPKEMQTVDVFIYIMEFTQAQLDSEYAVELRIKSQDRSKLAPYPVQTSDQKLFEISTIKEKLSYQLLKGIKESSIDCATYVKSNTNEKLVCLKFDNAKASDFSYNPNYTQDENDTVAAINKTVIEWDARPFSDKYGKQYMLRMDTKQVYDYENVKAVMENPAIQLRDPIGKLVKTRDGMNYEIVKN</sequence>
<dbReference type="InterPro" id="IPR001650">
    <property type="entry name" value="Helicase_C-like"/>
</dbReference>
<dbReference type="InterPro" id="IPR002464">
    <property type="entry name" value="DNA/RNA_helicase_DEAH_CS"/>
</dbReference>
<feature type="region of interest" description="Disordered" evidence="2">
    <location>
        <begin position="849"/>
        <end position="911"/>
    </location>
</feature>
<feature type="compositionally biased region" description="Gly residues" evidence="2">
    <location>
        <begin position="874"/>
        <end position="884"/>
    </location>
</feature>
<dbReference type="Gene3D" id="3.40.50.300">
    <property type="entry name" value="P-loop containing nucleotide triphosphate hydrolases"/>
    <property type="match status" value="2"/>
</dbReference>
<feature type="compositionally biased region" description="Basic and acidic residues" evidence="2">
    <location>
        <begin position="685"/>
        <end position="695"/>
    </location>
</feature>
<proteinExistence type="predicted"/>
<accession>A0A6C0I9N8</accession>
<name>A0A6C0I9N8_9ZZZZ</name>
<evidence type="ECO:0000259" key="3">
    <source>
        <dbReference type="PROSITE" id="PS51192"/>
    </source>
</evidence>
<evidence type="ECO:0000313" key="4">
    <source>
        <dbReference type="EMBL" id="QHT88753.1"/>
    </source>
</evidence>
<organism evidence="4">
    <name type="scientific">viral metagenome</name>
    <dbReference type="NCBI Taxonomy" id="1070528"/>
    <lineage>
        <taxon>unclassified sequences</taxon>
        <taxon>metagenomes</taxon>
        <taxon>organismal metagenomes</taxon>
    </lineage>
</organism>
<dbReference type="GO" id="GO:0016787">
    <property type="term" value="F:hydrolase activity"/>
    <property type="evidence" value="ECO:0007669"/>
    <property type="project" value="UniProtKB-KW"/>
</dbReference>
<feature type="region of interest" description="Disordered" evidence="2">
    <location>
        <begin position="685"/>
        <end position="704"/>
    </location>
</feature>
<dbReference type="PANTHER" id="PTHR45629:SF7">
    <property type="entry name" value="DNA EXCISION REPAIR PROTEIN ERCC-6-RELATED"/>
    <property type="match status" value="1"/>
</dbReference>